<evidence type="ECO:0000256" key="1">
    <source>
        <dbReference type="ARBA" id="ARBA00023125"/>
    </source>
</evidence>
<dbReference type="GO" id="GO:0003677">
    <property type="term" value="F:DNA binding"/>
    <property type="evidence" value="ECO:0007669"/>
    <property type="project" value="UniProtKB-KW"/>
</dbReference>
<keyword evidence="1 5" id="KW-0238">DNA-binding</keyword>
<evidence type="ECO:0000259" key="2">
    <source>
        <dbReference type="Pfam" id="PF18291"/>
    </source>
</evidence>
<feature type="domain" description="HU" evidence="2">
    <location>
        <begin position="1"/>
        <end position="125"/>
    </location>
</feature>
<dbReference type="EMBL" id="WCSB01000003">
    <property type="protein sequence ID" value="KAB4454261.1"/>
    <property type="molecule type" value="Genomic_DNA"/>
</dbReference>
<dbReference type="InterPro" id="IPR036388">
    <property type="entry name" value="WH-like_DNA-bd_sf"/>
</dbReference>
<dbReference type="RefSeq" id="WP_008763648.1">
    <property type="nucleotide sequence ID" value="NZ_CAXKYD010000011.1"/>
</dbReference>
<protein>
    <submittedName>
        <fullName evidence="3 5">DNA-binding protein</fullName>
    </submittedName>
</protein>
<dbReference type="EMBL" id="CZAP01000024">
    <property type="protein sequence ID" value="CUQ12363.1"/>
    <property type="molecule type" value="Genomic_DNA"/>
</dbReference>
<evidence type="ECO:0000313" key="7">
    <source>
        <dbReference type="Proteomes" id="UP000460317"/>
    </source>
</evidence>
<sequence length="203" mass="22985">MAVQFEFYKNPVQGEEEGETSYHPRVVNFQHVTTQRLAAEIHSATTFGKAEVEAMLMELSRCMGNHLREGQRVHLDGVGYFQITLQATEPIHSMAAHADKVKFKSVSFLADRDLKGELIGMHAQRSKYKPHSATLSQKEIDKKLTGYFATHTVLTRSDMQSLCQFTHSMAARHIRRLKEEGSLQNIGIRTQPIYVPCPGHYGK</sequence>
<dbReference type="AlphaFoldDB" id="A0A0P0EXS1"/>
<dbReference type="PATRIC" id="fig|818.23.peg.5062"/>
<gene>
    <name evidence="3" type="ORF">ERS852511_04413</name>
    <name evidence="5" type="ORF">GAN59_20805</name>
    <name evidence="4" type="ORF">GAN93_05260</name>
</gene>
<dbReference type="Gene3D" id="4.10.520.10">
    <property type="entry name" value="IHF-like DNA-binding proteins"/>
    <property type="match status" value="1"/>
</dbReference>
<accession>A0A0P0EXS1</accession>
<dbReference type="KEGG" id="btho:Btheta7330_04916"/>
<dbReference type="SUPFAM" id="SSF47729">
    <property type="entry name" value="IHF-like DNA-binding proteins"/>
    <property type="match status" value="1"/>
</dbReference>
<dbReference type="Proteomes" id="UP000460317">
    <property type="component" value="Unassembled WGS sequence"/>
</dbReference>
<dbReference type="Proteomes" id="UP000095576">
    <property type="component" value="Unassembled WGS sequence"/>
</dbReference>
<evidence type="ECO:0000313" key="4">
    <source>
        <dbReference type="EMBL" id="KAB4454261.1"/>
    </source>
</evidence>
<evidence type="ECO:0000313" key="5">
    <source>
        <dbReference type="EMBL" id="KAB4469963.1"/>
    </source>
</evidence>
<evidence type="ECO:0000313" key="6">
    <source>
        <dbReference type="Proteomes" id="UP000095576"/>
    </source>
</evidence>
<dbReference type="EMBL" id="WCRS01000020">
    <property type="protein sequence ID" value="KAB4469963.1"/>
    <property type="molecule type" value="Genomic_DNA"/>
</dbReference>
<reference evidence="7 8" key="2">
    <citation type="journal article" date="2019" name="Nat. Med.">
        <title>A library of human gut bacterial isolates paired with longitudinal multiomics data enables mechanistic microbiome research.</title>
        <authorList>
            <person name="Poyet M."/>
            <person name="Groussin M."/>
            <person name="Gibbons S.M."/>
            <person name="Avila-Pacheco J."/>
            <person name="Jiang X."/>
            <person name="Kearney S.M."/>
            <person name="Perrotta A.R."/>
            <person name="Berdy B."/>
            <person name="Zhao S."/>
            <person name="Lieberman T.D."/>
            <person name="Swanson P.K."/>
            <person name="Smith M."/>
            <person name="Roesemann S."/>
            <person name="Alexander J.E."/>
            <person name="Rich S.A."/>
            <person name="Livny J."/>
            <person name="Vlamakis H."/>
            <person name="Clish C."/>
            <person name="Bullock K."/>
            <person name="Deik A."/>
            <person name="Scott J."/>
            <person name="Pierce K.A."/>
            <person name="Xavier R.J."/>
            <person name="Alm E.J."/>
        </authorList>
    </citation>
    <scope>NUCLEOTIDE SEQUENCE [LARGE SCALE GENOMIC DNA]</scope>
    <source>
        <strain evidence="5 8">BIOML-A156</strain>
        <strain evidence="4 7">BIOML-A165</strain>
    </source>
</reference>
<organism evidence="5 8">
    <name type="scientific">Bacteroides thetaiotaomicron</name>
    <dbReference type="NCBI Taxonomy" id="818"/>
    <lineage>
        <taxon>Bacteria</taxon>
        <taxon>Pseudomonadati</taxon>
        <taxon>Bacteroidota</taxon>
        <taxon>Bacteroidia</taxon>
        <taxon>Bacteroidales</taxon>
        <taxon>Bacteroidaceae</taxon>
        <taxon>Bacteroides</taxon>
    </lineage>
</organism>
<evidence type="ECO:0000313" key="3">
    <source>
        <dbReference type="EMBL" id="CUQ12363.1"/>
    </source>
</evidence>
<dbReference type="Gene3D" id="1.10.10.10">
    <property type="entry name" value="Winged helix-like DNA-binding domain superfamily/Winged helix DNA-binding domain"/>
    <property type="match status" value="1"/>
</dbReference>
<dbReference type="Pfam" id="PF18291">
    <property type="entry name" value="HU-HIG"/>
    <property type="match status" value="1"/>
</dbReference>
<dbReference type="InterPro" id="IPR010992">
    <property type="entry name" value="IHF-like_DNA-bd_dom_sf"/>
</dbReference>
<dbReference type="Proteomes" id="UP000488521">
    <property type="component" value="Unassembled WGS sequence"/>
</dbReference>
<reference evidence="3 6" key="1">
    <citation type="submission" date="2015-09" db="EMBL/GenBank/DDBJ databases">
        <authorList>
            <consortium name="Pathogen Informatics"/>
        </authorList>
    </citation>
    <scope>NUCLEOTIDE SEQUENCE [LARGE SCALE GENOMIC DNA]</scope>
    <source>
        <strain evidence="3 6">2789STDY5834899</strain>
    </source>
</reference>
<dbReference type="InterPro" id="IPR041607">
    <property type="entry name" value="HU-HIG"/>
</dbReference>
<proteinExistence type="predicted"/>
<name>A0A0P0EXS1_BACT4</name>
<evidence type="ECO:0000313" key="8">
    <source>
        <dbReference type="Proteomes" id="UP000488521"/>
    </source>
</evidence>